<comment type="caution">
    <text evidence="2">The sequence shown here is derived from an EMBL/GenBank/DDBJ whole genome shotgun (WGS) entry which is preliminary data.</text>
</comment>
<dbReference type="EMBL" id="JAVDVI010000008">
    <property type="protein sequence ID" value="MDR6968159.1"/>
    <property type="molecule type" value="Genomic_DNA"/>
</dbReference>
<evidence type="ECO:0000313" key="2">
    <source>
        <dbReference type="EMBL" id="MDR6968159.1"/>
    </source>
</evidence>
<keyword evidence="3" id="KW-1185">Reference proteome</keyword>
<dbReference type="Proteomes" id="UP001255185">
    <property type="component" value="Unassembled WGS sequence"/>
</dbReference>
<feature type="transmembrane region" description="Helical" evidence="1">
    <location>
        <begin position="31"/>
        <end position="52"/>
    </location>
</feature>
<gene>
    <name evidence="2" type="ORF">J2X31_002174</name>
</gene>
<feature type="transmembrane region" description="Helical" evidence="1">
    <location>
        <begin position="6"/>
        <end position="24"/>
    </location>
</feature>
<reference evidence="2 3" key="1">
    <citation type="submission" date="2023-07" db="EMBL/GenBank/DDBJ databases">
        <title>Sorghum-associated microbial communities from plants grown in Nebraska, USA.</title>
        <authorList>
            <person name="Schachtman D."/>
        </authorList>
    </citation>
    <scope>NUCLEOTIDE SEQUENCE [LARGE SCALE GENOMIC DNA]</scope>
    <source>
        <strain evidence="2 3">3773</strain>
    </source>
</reference>
<name>A0ABU1TQD0_9FLAO</name>
<organism evidence="2 3">
    <name type="scientific">Flavobacterium arsenatis</name>
    <dbReference type="NCBI Taxonomy" id="1484332"/>
    <lineage>
        <taxon>Bacteria</taxon>
        <taxon>Pseudomonadati</taxon>
        <taxon>Bacteroidota</taxon>
        <taxon>Flavobacteriia</taxon>
        <taxon>Flavobacteriales</taxon>
        <taxon>Flavobacteriaceae</taxon>
        <taxon>Flavobacterium</taxon>
    </lineage>
</organism>
<protein>
    <submittedName>
        <fullName evidence="2">Uncharacterized protein YneF (UPF0154 family)</fullName>
    </submittedName>
</protein>
<proteinExistence type="predicted"/>
<sequence length="226" mass="26784">MLLILLLLFILLSVFILYRIVLWISKKKARVNWTLALLGIFILVKIINFVFFTEMELIQSKVYTDKFFLKNPRITQDSINTMIKQFCIEKMNKEFVGNEEKYKRYNSDSSNVWISYDLDFYNYTDNFFGSNTAYFIDNEEDEGGPTSMHFLSEIEKERIAEFNIDYCENDTVNYYATITYHQNQYKIDTIVSKCIQQPKSFTPIKTNKTYSTEAKARVAEYPTNKN</sequence>
<keyword evidence="1" id="KW-1133">Transmembrane helix</keyword>
<keyword evidence="1" id="KW-0472">Membrane</keyword>
<accession>A0ABU1TQD0</accession>
<evidence type="ECO:0000256" key="1">
    <source>
        <dbReference type="SAM" id="Phobius"/>
    </source>
</evidence>
<keyword evidence="1" id="KW-0812">Transmembrane</keyword>
<evidence type="ECO:0000313" key="3">
    <source>
        <dbReference type="Proteomes" id="UP001255185"/>
    </source>
</evidence>